<accession>A0ABT3ST52</accession>
<dbReference type="InterPro" id="IPR027417">
    <property type="entry name" value="P-loop_NTPase"/>
</dbReference>
<proteinExistence type="inferred from homology"/>
<organism evidence="2 3">
    <name type="scientific">Candidatus Seongchinamella marina</name>
    <dbReference type="NCBI Taxonomy" id="2518990"/>
    <lineage>
        <taxon>Bacteria</taxon>
        <taxon>Pseudomonadati</taxon>
        <taxon>Pseudomonadota</taxon>
        <taxon>Gammaproteobacteria</taxon>
        <taxon>Cellvibrionales</taxon>
        <taxon>Halieaceae</taxon>
        <taxon>Seongchinamella</taxon>
    </lineage>
</organism>
<keyword evidence="3" id="KW-1185">Reference proteome</keyword>
<evidence type="ECO:0000256" key="1">
    <source>
        <dbReference type="ARBA" id="ARBA00009320"/>
    </source>
</evidence>
<comment type="caution">
    <text evidence="2">The sequence shown here is derived from an EMBL/GenBank/DDBJ whole genome shotgun (WGS) entry which is preliminary data.</text>
</comment>
<dbReference type="PANTHER" id="PTHR42743">
    <property type="entry name" value="AMINO-ACID AMINOTRANSFERASE"/>
    <property type="match status" value="1"/>
</dbReference>
<gene>
    <name evidence="2" type="ORF">EYC87_05570</name>
</gene>
<dbReference type="InterPro" id="IPR050571">
    <property type="entry name" value="Class-IV_PLP-Dep_Aminotrnsfr"/>
</dbReference>
<evidence type="ECO:0008006" key="4">
    <source>
        <dbReference type="Google" id="ProtNLM"/>
    </source>
</evidence>
<evidence type="ECO:0000313" key="2">
    <source>
        <dbReference type="EMBL" id="MCX2973054.1"/>
    </source>
</evidence>
<dbReference type="Proteomes" id="UP001143307">
    <property type="component" value="Unassembled WGS sequence"/>
</dbReference>
<dbReference type="SUPFAM" id="SSF52540">
    <property type="entry name" value="P-loop containing nucleoside triphosphate hydrolases"/>
    <property type="match status" value="1"/>
</dbReference>
<dbReference type="Pfam" id="PF19798">
    <property type="entry name" value="Sulfotransfer_5"/>
    <property type="match status" value="1"/>
</dbReference>
<sequence>MWSGPRNISTALMRSWENRNDCSVVDEPFYAAYLADTGLNHPCREQILLTQTTDYAKVIEELTCNPVSAPLQYQKQMTHHIPRGMSMRWSATFKHCFLIRDPAQVIASYLQKMPSIDEDAIGISRQAALFDQITEISGSPPAVIDSNDVLQNPKQLLKNLCLALDVEFPEEQMLSWPTGRRSSDGIWADHWYHNVEQSTGFGLYQPTRPNLTGEHLALAEAMQAPYQKLAKLRIRP</sequence>
<dbReference type="EMBL" id="SHNP01000002">
    <property type="protein sequence ID" value="MCX2973054.1"/>
    <property type="molecule type" value="Genomic_DNA"/>
</dbReference>
<dbReference type="Gene3D" id="3.40.50.300">
    <property type="entry name" value="P-loop containing nucleotide triphosphate hydrolases"/>
    <property type="match status" value="1"/>
</dbReference>
<protein>
    <recommendedName>
        <fullName evidence="4">Sulfotransferase family protein</fullName>
    </recommendedName>
</protein>
<dbReference type="PANTHER" id="PTHR42743:SF11">
    <property type="entry name" value="AMINODEOXYCHORISMATE LYASE"/>
    <property type="match status" value="1"/>
</dbReference>
<reference evidence="2" key="1">
    <citation type="submission" date="2019-02" db="EMBL/GenBank/DDBJ databases">
        <authorList>
            <person name="Li S.-H."/>
        </authorList>
    </citation>
    <scope>NUCLEOTIDE SEQUENCE</scope>
    <source>
        <strain evidence="2">IMCC8485</strain>
    </source>
</reference>
<evidence type="ECO:0000313" key="3">
    <source>
        <dbReference type="Proteomes" id="UP001143307"/>
    </source>
</evidence>
<comment type="similarity">
    <text evidence="1">Belongs to the class-IV pyridoxal-phosphate-dependent aminotransferase family.</text>
</comment>
<name>A0ABT3ST52_9GAMM</name>